<sequence>MNLDAASVVGWRTSSYSVNGNPKCVEVGWHISSYSANGNAKCVEAGPLLDGSARFAVRDSTQRDLGFLSFSTTEWSAFLRGIEHDAL</sequence>
<feature type="domain" description="DUF397" evidence="1">
    <location>
        <begin position="28"/>
        <end position="82"/>
    </location>
</feature>
<dbReference type="RefSeq" id="WP_344966166.1">
    <property type="nucleotide sequence ID" value="NZ_BAABDD010000001.1"/>
</dbReference>
<keyword evidence="3" id="KW-1185">Reference proteome</keyword>
<reference evidence="3" key="1">
    <citation type="journal article" date="2019" name="Int. J. Syst. Evol. Microbiol.">
        <title>The Global Catalogue of Microorganisms (GCM) 10K type strain sequencing project: providing services to taxonomists for standard genome sequencing and annotation.</title>
        <authorList>
            <consortium name="The Broad Institute Genomics Platform"/>
            <consortium name="The Broad Institute Genome Sequencing Center for Infectious Disease"/>
            <person name="Wu L."/>
            <person name="Ma J."/>
        </authorList>
    </citation>
    <scope>NUCLEOTIDE SEQUENCE [LARGE SCALE GENOMIC DNA]</scope>
    <source>
        <strain evidence="3">JCM 17137</strain>
    </source>
</reference>
<accession>A0ABP7ERY4</accession>
<protein>
    <recommendedName>
        <fullName evidence="1">DUF397 domain-containing protein</fullName>
    </recommendedName>
</protein>
<dbReference type="Proteomes" id="UP001500908">
    <property type="component" value="Unassembled WGS sequence"/>
</dbReference>
<organism evidence="2 3">
    <name type="scientific">Salinactinospora qingdaonensis</name>
    <dbReference type="NCBI Taxonomy" id="702744"/>
    <lineage>
        <taxon>Bacteria</taxon>
        <taxon>Bacillati</taxon>
        <taxon>Actinomycetota</taxon>
        <taxon>Actinomycetes</taxon>
        <taxon>Streptosporangiales</taxon>
        <taxon>Nocardiopsidaceae</taxon>
        <taxon>Salinactinospora</taxon>
    </lineage>
</organism>
<evidence type="ECO:0000259" key="1">
    <source>
        <dbReference type="Pfam" id="PF04149"/>
    </source>
</evidence>
<evidence type="ECO:0000313" key="3">
    <source>
        <dbReference type="Proteomes" id="UP001500908"/>
    </source>
</evidence>
<comment type="caution">
    <text evidence="2">The sequence shown here is derived from an EMBL/GenBank/DDBJ whole genome shotgun (WGS) entry which is preliminary data.</text>
</comment>
<proteinExistence type="predicted"/>
<gene>
    <name evidence="2" type="ORF">GCM10022402_00350</name>
</gene>
<dbReference type="Pfam" id="PF04149">
    <property type="entry name" value="DUF397"/>
    <property type="match status" value="1"/>
</dbReference>
<dbReference type="EMBL" id="BAABDD010000001">
    <property type="protein sequence ID" value="GAA3723647.1"/>
    <property type="molecule type" value="Genomic_DNA"/>
</dbReference>
<dbReference type="InterPro" id="IPR007278">
    <property type="entry name" value="DUF397"/>
</dbReference>
<evidence type="ECO:0000313" key="2">
    <source>
        <dbReference type="EMBL" id="GAA3723647.1"/>
    </source>
</evidence>
<name>A0ABP7ERY4_9ACTN</name>